<evidence type="ECO:0000256" key="2">
    <source>
        <dbReference type="ARBA" id="ARBA00023125"/>
    </source>
</evidence>
<evidence type="ECO:0000313" key="6">
    <source>
        <dbReference type="EMBL" id="RMJ05775.1"/>
    </source>
</evidence>
<dbReference type="RefSeq" id="WP_114333269.1">
    <property type="nucleotide sequence ID" value="NZ_QMDL01000001.1"/>
</dbReference>
<dbReference type="EMBL" id="QMDL01000001">
    <property type="protein sequence ID" value="RMJ05775.1"/>
    <property type="molecule type" value="Genomic_DNA"/>
</dbReference>
<evidence type="ECO:0000256" key="1">
    <source>
        <dbReference type="ARBA" id="ARBA00023015"/>
    </source>
</evidence>
<dbReference type="InterPro" id="IPR014757">
    <property type="entry name" value="Tscrpt_reg_IclR_C"/>
</dbReference>
<dbReference type="PROSITE" id="PS51078">
    <property type="entry name" value="ICLR_ED"/>
    <property type="match status" value="1"/>
</dbReference>
<dbReference type="Proteomes" id="UP000265903">
    <property type="component" value="Unassembled WGS sequence"/>
</dbReference>
<feature type="domain" description="HTH iclR-type" evidence="4">
    <location>
        <begin position="17"/>
        <end position="79"/>
    </location>
</feature>
<keyword evidence="7" id="KW-1185">Reference proteome</keyword>
<dbReference type="Pfam" id="PF09339">
    <property type="entry name" value="HTH_IclR"/>
    <property type="match status" value="1"/>
</dbReference>
<dbReference type="SUPFAM" id="SSF46785">
    <property type="entry name" value="Winged helix' DNA-binding domain"/>
    <property type="match status" value="1"/>
</dbReference>
<dbReference type="Gene3D" id="3.30.450.40">
    <property type="match status" value="1"/>
</dbReference>
<gene>
    <name evidence="6" type="primary">srpS</name>
    <name evidence="6" type="ORF">DOQ08_00451</name>
</gene>
<accession>A0A3M2RLI8</accession>
<dbReference type="InterPro" id="IPR011991">
    <property type="entry name" value="ArsR-like_HTH"/>
</dbReference>
<dbReference type="PANTHER" id="PTHR30136">
    <property type="entry name" value="HELIX-TURN-HELIX TRANSCRIPTIONAL REGULATOR, ICLR FAMILY"/>
    <property type="match status" value="1"/>
</dbReference>
<dbReference type="PANTHER" id="PTHR30136:SF35">
    <property type="entry name" value="HTH-TYPE TRANSCRIPTIONAL REGULATOR RV1719"/>
    <property type="match status" value="1"/>
</dbReference>
<evidence type="ECO:0000256" key="3">
    <source>
        <dbReference type="ARBA" id="ARBA00023163"/>
    </source>
</evidence>
<dbReference type="InterPro" id="IPR029016">
    <property type="entry name" value="GAF-like_dom_sf"/>
</dbReference>
<dbReference type="AlphaFoldDB" id="A0A3M2RLI8"/>
<dbReference type="GO" id="GO:0045892">
    <property type="term" value="P:negative regulation of DNA-templated transcription"/>
    <property type="evidence" value="ECO:0007669"/>
    <property type="project" value="TreeGrafter"/>
</dbReference>
<dbReference type="InterPro" id="IPR036388">
    <property type="entry name" value="WH-like_DNA-bd_sf"/>
</dbReference>
<dbReference type="SUPFAM" id="SSF55781">
    <property type="entry name" value="GAF domain-like"/>
    <property type="match status" value="1"/>
</dbReference>
<dbReference type="InterPro" id="IPR005471">
    <property type="entry name" value="Tscrpt_reg_IclR_N"/>
</dbReference>
<keyword evidence="3" id="KW-0804">Transcription</keyword>
<dbReference type="GO" id="GO:0003677">
    <property type="term" value="F:DNA binding"/>
    <property type="evidence" value="ECO:0007669"/>
    <property type="project" value="UniProtKB-KW"/>
</dbReference>
<dbReference type="Gene3D" id="1.10.10.10">
    <property type="entry name" value="Winged helix-like DNA-binding domain superfamily/Winged helix DNA-binding domain"/>
    <property type="match status" value="1"/>
</dbReference>
<organism evidence="6 7">
    <name type="scientific">Marinobacter litoralis</name>
    <dbReference type="NCBI Taxonomy" id="187981"/>
    <lineage>
        <taxon>Bacteria</taxon>
        <taxon>Pseudomonadati</taxon>
        <taxon>Pseudomonadota</taxon>
        <taxon>Gammaproteobacteria</taxon>
        <taxon>Pseudomonadales</taxon>
        <taxon>Marinobacteraceae</taxon>
        <taxon>Marinobacter</taxon>
    </lineage>
</organism>
<dbReference type="PROSITE" id="PS51077">
    <property type="entry name" value="HTH_ICLR"/>
    <property type="match status" value="1"/>
</dbReference>
<evidence type="ECO:0000259" key="5">
    <source>
        <dbReference type="PROSITE" id="PS51078"/>
    </source>
</evidence>
<dbReference type="OrthoDB" id="9807558at2"/>
<keyword evidence="2" id="KW-0238">DNA-binding</keyword>
<dbReference type="Pfam" id="PF01614">
    <property type="entry name" value="IclR_C"/>
    <property type="match status" value="1"/>
</dbReference>
<comment type="caution">
    <text evidence="6">The sequence shown here is derived from an EMBL/GenBank/DDBJ whole genome shotgun (WGS) entry which is preliminary data.</text>
</comment>
<dbReference type="InterPro" id="IPR036390">
    <property type="entry name" value="WH_DNA-bd_sf"/>
</dbReference>
<dbReference type="CDD" id="cd00090">
    <property type="entry name" value="HTH_ARSR"/>
    <property type="match status" value="1"/>
</dbReference>
<sequence length="265" mass="28815">MKATQQGGQIESRHGGIQVIARAAAILRELGDHPEGLSLAEIAKAVGLPRSTIQRIVAALQTEGFVEMVGSQGGHRLGPELGRLLYHTRIDVISVVRPLLADLCHEVGETVVFCGVEHYQVQVLERVVSEQELRVVPSMGRMHVPFHSTSVGKALLAIMTDDAVAKILDKTLATDNSAAPKREALMGDLRKIRSAGFAEDYEEYMAGLASYAVSLDTYFGKFAVAVVAPAGRALIRKQEYLEPLKAFKMEVEAKIGQSYGEPRHT</sequence>
<evidence type="ECO:0000313" key="7">
    <source>
        <dbReference type="Proteomes" id="UP000265903"/>
    </source>
</evidence>
<name>A0A3M2RLI8_9GAMM</name>
<protein>
    <submittedName>
        <fullName evidence="6">HTH-type transcriptional regulator SrpS</fullName>
    </submittedName>
</protein>
<dbReference type="SMART" id="SM00346">
    <property type="entry name" value="HTH_ICLR"/>
    <property type="match status" value="1"/>
</dbReference>
<feature type="domain" description="IclR-ED" evidence="5">
    <location>
        <begin position="77"/>
        <end position="261"/>
    </location>
</feature>
<reference evidence="6 7" key="1">
    <citation type="submission" date="2018-08" db="EMBL/GenBank/DDBJ databases">
        <title>Whole Genome Sequence of the Moderate Halophilic Marine Bacterium Marinobacter litoralis Sw-45.</title>
        <authorList>
            <person name="Musa H."/>
        </authorList>
    </citation>
    <scope>NUCLEOTIDE SEQUENCE [LARGE SCALE GENOMIC DNA]</scope>
    <source>
        <strain evidence="6 7">Sw-45</strain>
    </source>
</reference>
<dbReference type="InterPro" id="IPR050707">
    <property type="entry name" value="HTH_MetabolicPath_Reg"/>
</dbReference>
<proteinExistence type="predicted"/>
<evidence type="ECO:0000259" key="4">
    <source>
        <dbReference type="PROSITE" id="PS51077"/>
    </source>
</evidence>
<keyword evidence="1" id="KW-0805">Transcription regulation</keyword>
<dbReference type="GO" id="GO:0003700">
    <property type="term" value="F:DNA-binding transcription factor activity"/>
    <property type="evidence" value="ECO:0007669"/>
    <property type="project" value="TreeGrafter"/>
</dbReference>